<evidence type="ECO:0000256" key="1">
    <source>
        <dbReference type="ARBA" id="ARBA00005558"/>
    </source>
</evidence>
<dbReference type="SUPFAM" id="SSF69349">
    <property type="entry name" value="Phage fibre proteins"/>
    <property type="match status" value="1"/>
</dbReference>
<organism evidence="4">
    <name type="scientific">hydrothermal vent metagenome</name>
    <dbReference type="NCBI Taxonomy" id="652676"/>
    <lineage>
        <taxon>unclassified sequences</taxon>
        <taxon>metagenomes</taxon>
        <taxon>ecological metagenomes</taxon>
    </lineage>
</organism>
<dbReference type="Gene3D" id="2.40.50.230">
    <property type="entry name" value="Gp5 N-terminal domain"/>
    <property type="match status" value="1"/>
</dbReference>
<dbReference type="Pfam" id="PF22178">
    <property type="entry name" value="Gp5_trimer_C"/>
    <property type="match status" value="1"/>
</dbReference>
<evidence type="ECO:0000259" key="3">
    <source>
        <dbReference type="Pfam" id="PF22178"/>
    </source>
</evidence>
<dbReference type="NCBIfam" id="TIGR03361">
    <property type="entry name" value="VI_Rhs_Vgr"/>
    <property type="match status" value="1"/>
</dbReference>
<protein>
    <submittedName>
        <fullName evidence="4">VgrG protein</fullName>
    </submittedName>
</protein>
<dbReference type="Gene3D" id="2.30.110.50">
    <property type="match status" value="1"/>
</dbReference>
<feature type="domain" description="Gp5/Type VI secretion system Vgr C-terminal trimerisation" evidence="3">
    <location>
        <begin position="470"/>
        <end position="574"/>
    </location>
</feature>
<sequence>MSVLSQNKRLIQVDTPVGKDAFTVSELIGDEYISDLFRYTLELFSDNHNINQKDIVGKDITVSILADGETTTRYINGYVNHLAMLDVNDEGLRRYRLEMVPGLWFTTLGSKNRIFHKKNVKDIVSEVLGEYSKVVTHQFKPTGSYLVREYCVQFDETDFDFISRLLAEEGISYYFTHDDGKHELVLADDMQDYFDAASEKIEYDGGGTQPTKHTIHSWQRSFNYHTGGFEFKDYSEFTTTKDNKQVVKTKSPLNSVSDFTTSGYGIYNYEIDGENKHKFIDAQNKSASEKAMEAHEAGFDVAQGTSDVVTLAAGGRFEIDHSITSESGKYLLTQVHIVARDGNDQDTHFANRFVCVPNGVIVRPKHNNFAKKIHTPQIATVAEVKATGSDSSSDVLTQVKVTFPWNTVQNSCWVRVVQQFAGKGWGANFVPRVGQEVVISYINGDPDRPLVTGAVYNGTNDGPNYTATQSGWKTAIKDSKFNELRFDDKKGDEEIYMEAGKDHNWVVHNDQTGLVENDQTLTITENRTATISNGNDNLTVSKGDQTTKIDAGNHTLKIAKGTSTIDAMGAIKITSKTSIELKVGANTIKIDQSGIEIKGTMVKAKASAMGEVSAGGILTVKGALTKIN</sequence>
<name>A0A160TBR5_9ZZZZ</name>
<dbReference type="InterPro" id="IPR017847">
    <property type="entry name" value="T6SS_RhsGE_Vgr_subset"/>
</dbReference>
<dbReference type="SUPFAM" id="SSF69255">
    <property type="entry name" value="gp5 N-terminal domain-like"/>
    <property type="match status" value="1"/>
</dbReference>
<dbReference type="InterPro" id="IPR037026">
    <property type="entry name" value="Vgr_OB-fold_dom_sf"/>
</dbReference>
<dbReference type="InterPro" id="IPR006533">
    <property type="entry name" value="T6SS_Vgr_RhsGE"/>
</dbReference>
<feature type="domain" description="Gp5/Type VI secretion system Vgr protein OB-fold" evidence="2">
    <location>
        <begin position="394"/>
        <end position="456"/>
    </location>
</feature>
<dbReference type="NCBIfam" id="TIGR01646">
    <property type="entry name" value="vgr_GE"/>
    <property type="match status" value="1"/>
</dbReference>
<reference evidence="4" key="1">
    <citation type="submission" date="2015-10" db="EMBL/GenBank/DDBJ databases">
        <authorList>
            <person name="Gilbert D.G."/>
        </authorList>
    </citation>
    <scope>NUCLEOTIDE SEQUENCE</scope>
</reference>
<comment type="similarity">
    <text evidence="1">Belongs to the VgrG protein family.</text>
</comment>
<accession>A0A160TBR5</accession>
<dbReference type="Pfam" id="PF04717">
    <property type="entry name" value="Phage_base_V"/>
    <property type="match status" value="1"/>
</dbReference>
<dbReference type="InterPro" id="IPR006531">
    <property type="entry name" value="Gp5/Vgr_OB"/>
</dbReference>
<dbReference type="EMBL" id="CZQC01000030">
    <property type="protein sequence ID" value="CUS40968.1"/>
    <property type="molecule type" value="Genomic_DNA"/>
</dbReference>
<evidence type="ECO:0000259" key="2">
    <source>
        <dbReference type="Pfam" id="PF04717"/>
    </source>
</evidence>
<dbReference type="InterPro" id="IPR054030">
    <property type="entry name" value="Gp5_Vgr_C"/>
</dbReference>
<evidence type="ECO:0000313" key="4">
    <source>
        <dbReference type="EMBL" id="CUS40968.1"/>
    </source>
</evidence>
<dbReference type="SUPFAM" id="SSF69279">
    <property type="entry name" value="Phage tail proteins"/>
    <property type="match status" value="2"/>
</dbReference>
<dbReference type="Gene3D" id="3.55.50.10">
    <property type="entry name" value="Baseplate protein-like domains"/>
    <property type="match status" value="1"/>
</dbReference>
<gene>
    <name evidence="4" type="ORF">MGWOODY_Tha2738</name>
</gene>
<dbReference type="Gene3D" id="4.10.220.110">
    <property type="match status" value="1"/>
</dbReference>
<dbReference type="AlphaFoldDB" id="A0A160TBR5"/>
<proteinExistence type="inferred from homology"/>
<dbReference type="Pfam" id="PF05954">
    <property type="entry name" value="Phage_GPD"/>
    <property type="match status" value="1"/>
</dbReference>